<dbReference type="HAMAP" id="MF_01148">
    <property type="entry name" value="Lnt"/>
    <property type="match status" value="1"/>
</dbReference>
<evidence type="ECO:0000259" key="10">
    <source>
        <dbReference type="PROSITE" id="PS50263"/>
    </source>
</evidence>
<accession>A0A2V2LCI6</accession>
<keyword evidence="6 9" id="KW-1133">Transmembrane helix</keyword>
<comment type="subcellular location">
    <subcellularLocation>
        <location evidence="1 9">Cell membrane</location>
        <topology evidence="1 9">Multi-pass membrane protein</topology>
    </subcellularLocation>
</comment>
<reference evidence="11 12" key="1">
    <citation type="submission" date="2018-05" db="EMBL/GenBank/DDBJ databases">
        <title>Rhodobacteraceae gen. nov., sp. nov. isolated from sea water.</title>
        <authorList>
            <person name="Ren Y."/>
        </authorList>
    </citation>
    <scope>NUCLEOTIDE SEQUENCE [LARGE SCALE GENOMIC DNA]</scope>
    <source>
        <strain evidence="11 12">TG-679</strain>
    </source>
</reference>
<name>A0A2V2LCI6_9RHOB</name>
<dbReference type="NCBIfam" id="TIGR00546">
    <property type="entry name" value="lnt"/>
    <property type="match status" value="1"/>
</dbReference>
<keyword evidence="12" id="KW-1185">Reference proteome</keyword>
<comment type="catalytic activity">
    <reaction evidence="9">
        <text>N-terminal S-1,2-diacyl-sn-glyceryl-L-cysteinyl-[lipoprotein] + a glycerophospholipid = N-acyl-S-1,2-diacyl-sn-glyceryl-L-cysteinyl-[lipoprotein] + a 2-acyl-sn-glycero-3-phospholipid + H(+)</text>
        <dbReference type="Rhea" id="RHEA:48228"/>
        <dbReference type="Rhea" id="RHEA-COMP:14681"/>
        <dbReference type="Rhea" id="RHEA-COMP:14684"/>
        <dbReference type="ChEBI" id="CHEBI:15378"/>
        <dbReference type="ChEBI" id="CHEBI:136912"/>
        <dbReference type="ChEBI" id="CHEBI:140656"/>
        <dbReference type="ChEBI" id="CHEBI:140657"/>
        <dbReference type="ChEBI" id="CHEBI:140660"/>
        <dbReference type="EC" id="2.3.1.269"/>
    </reaction>
</comment>
<dbReference type="Pfam" id="PF20154">
    <property type="entry name" value="LNT_N"/>
    <property type="match status" value="1"/>
</dbReference>
<comment type="similarity">
    <text evidence="2 9">Belongs to the CN hydrolase family. Apolipoprotein N-acyltransferase subfamily.</text>
</comment>
<proteinExistence type="inferred from homology"/>
<keyword evidence="11" id="KW-0449">Lipoprotein</keyword>
<gene>
    <name evidence="9 11" type="primary">lnt</name>
    <name evidence="11" type="ORF">DKT77_07220</name>
</gene>
<keyword evidence="5 9" id="KW-0812">Transmembrane</keyword>
<evidence type="ECO:0000313" key="12">
    <source>
        <dbReference type="Proteomes" id="UP000245680"/>
    </source>
</evidence>
<dbReference type="PANTHER" id="PTHR38686">
    <property type="entry name" value="APOLIPOPROTEIN N-ACYLTRANSFERASE"/>
    <property type="match status" value="1"/>
</dbReference>
<keyword evidence="8 9" id="KW-0012">Acyltransferase</keyword>
<evidence type="ECO:0000256" key="7">
    <source>
        <dbReference type="ARBA" id="ARBA00023136"/>
    </source>
</evidence>
<evidence type="ECO:0000256" key="1">
    <source>
        <dbReference type="ARBA" id="ARBA00004651"/>
    </source>
</evidence>
<dbReference type="InterPro" id="IPR003010">
    <property type="entry name" value="C-N_Hydrolase"/>
</dbReference>
<dbReference type="InterPro" id="IPR004563">
    <property type="entry name" value="Apolipo_AcylTrfase"/>
</dbReference>
<evidence type="ECO:0000313" key="11">
    <source>
        <dbReference type="EMBL" id="PWR03250.1"/>
    </source>
</evidence>
<feature type="domain" description="CN hydrolase" evidence="10">
    <location>
        <begin position="238"/>
        <end position="489"/>
    </location>
</feature>
<keyword evidence="4 9" id="KW-0808">Transferase</keyword>
<dbReference type="Proteomes" id="UP000245680">
    <property type="component" value="Unassembled WGS sequence"/>
</dbReference>
<organism evidence="11 12">
    <name type="scientific">Meridianimarinicoccus roseus</name>
    <dbReference type="NCBI Taxonomy" id="2072018"/>
    <lineage>
        <taxon>Bacteria</taxon>
        <taxon>Pseudomonadati</taxon>
        <taxon>Pseudomonadota</taxon>
        <taxon>Alphaproteobacteria</taxon>
        <taxon>Rhodobacterales</taxon>
        <taxon>Paracoccaceae</taxon>
        <taxon>Meridianimarinicoccus</taxon>
    </lineage>
</organism>
<dbReference type="SUPFAM" id="SSF56317">
    <property type="entry name" value="Carbon-nitrogen hydrolase"/>
    <property type="match status" value="1"/>
</dbReference>
<dbReference type="PROSITE" id="PS50263">
    <property type="entry name" value="CN_HYDROLASE"/>
    <property type="match status" value="1"/>
</dbReference>
<dbReference type="GO" id="GO:0042158">
    <property type="term" value="P:lipoprotein biosynthetic process"/>
    <property type="evidence" value="ECO:0007669"/>
    <property type="project" value="UniProtKB-UniRule"/>
</dbReference>
<dbReference type="UniPathway" id="UPA00666"/>
<feature type="transmembrane region" description="Helical" evidence="9">
    <location>
        <begin position="168"/>
        <end position="188"/>
    </location>
</feature>
<dbReference type="InterPro" id="IPR036526">
    <property type="entry name" value="C-N_Hydrolase_sf"/>
</dbReference>
<dbReference type="GO" id="GO:0005886">
    <property type="term" value="C:plasma membrane"/>
    <property type="evidence" value="ECO:0007669"/>
    <property type="project" value="UniProtKB-SubCell"/>
</dbReference>
<evidence type="ECO:0000256" key="4">
    <source>
        <dbReference type="ARBA" id="ARBA00022679"/>
    </source>
</evidence>
<dbReference type="EC" id="2.3.1.269" evidence="9"/>
<evidence type="ECO:0000256" key="9">
    <source>
        <dbReference type="HAMAP-Rule" id="MF_01148"/>
    </source>
</evidence>
<protein>
    <recommendedName>
        <fullName evidence="9">Apolipoprotein N-acyltransferase</fullName>
        <shortName evidence="9">ALP N-acyltransferase</shortName>
        <ecNumber evidence="9">2.3.1.269</ecNumber>
    </recommendedName>
</protein>
<evidence type="ECO:0000256" key="2">
    <source>
        <dbReference type="ARBA" id="ARBA00010065"/>
    </source>
</evidence>
<dbReference type="CDD" id="cd07571">
    <property type="entry name" value="ALP_N-acyl_transferase"/>
    <property type="match status" value="1"/>
</dbReference>
<comment type="function">
    <text evidence="9">Catalyzes the phospholipid dependent N-acylation of the N-terminal cysteine of apolipoprotein, the last step in lipoprotein maturation.</text>
</comment>
<dbReference type="Pfam" id="PF00795">
    <property type="entry name" value="CN_hydrolase"/>
    <property type="match status" value="1"/>
</dbReference>
<keyword evidence="3 9" id="KW-1003">Cell membrane</keyword>
<comment type="pathway">
    <text evidence="9">Protein modification; lipoprotein biosynthesis (N-acyl transfer).</text>
</comment>
<feature type="transmembrane region" description="Helical" evidence="9">
    <location>
        <begin position="133"/>
        <end position="156"/>
    </location>
</feature>
<feature type="transmembrane region" description="Helical" evidence="9">
    <location>
        <begin position="94"/>
        <end position="121"/>
    </location>
</feature>
<dbReference type="GO" id="GO:0016410">
    <property type="term" value="F:N-acyltransferase activity"/>
    <property type="evidence" value="ECO:0007669"/>
    <property type="project" value="UniProtKB-UniRule"/>
</dbReference>
<dbReference type="InterPro" id="IPR045378">
    <property type="entry name" value="LNT_N"/>
</dbReference>
<evidence type="ECO:0000256" key="6">
    <source>
        <dbReference type="ARBA" id="ARBA00022989"/>
    </source>
</evidence>
<dbReference type="Gene3D" id="3.60.110.10">
    <property type="entry name" value="Carbon-nitrogen hydrolase"/>
    <property type="match status" value="1"/>
</dbReference>
<comment type="caution">
    <text evidence="9">Lacks conserved residue(s) required for the propagation of feature annotation.</text>
</comment>
<keyword evidence="7 9" id="KW-0472">Membrane</keyword>
<evidence type="ECO:0000256" key="3">
    <source>
        <dbReference type="ARBA" id="ARBA00022475"/>
    </source>
</evidence>
<dbReference type="PANTHER" id="PTHR38686:SF1">
    <property type="entry name" value="APOLIPOPROTEIN N-ACYLTRANSFERASE"/>
    <property type="match status" value="1"/>
</dbReference>
<sequence>MRVAPRLLAVAAGAAMALGHAPFGLPAATLAALAAALLLLDRAVPGAEGAGADTTCPGLRRAAFTGWACGLGYFAVTLHWIVEPFLVDIARHGWMAPFALVLMAGGLALFWAAGFAAAVWLVPASGWRRGAALAVTLTLAEMLRAVLFTGFPWGLIGSVWVDTPLRLWTAWIGPHGLGALTVLLAASLGAALRPGAPRRGVWAAGTGAAFAAALLAGTVAQRAAPTVQDAARPVIRLVQPNAAQHLKWRRDMIPVFWNRALDLTRAPAAPGAQTPALVVWPEVSLYYLLGTAPEQDAAIAAAAGGVPVIVGAQRFDGPDLRNALAVIGPGGRIGQVYDKFHLVPFGEYFPGGALAAWLGLEGLATDYLGGFTPGPGPTLIDLTAAGLGRALPLICYEVIFPRHAAAPPGGPRPDWILQITNDAWFGRFAGPQQHLAQARMRATEQGLPLVRAANTGISAMIDPVGRVTGALALGTAGALDRALPAPLPPTPFALVGNVPLLAAAALVLAGLLRARRRALGS</sequence>
<dbReference type="AlphaFoldDB" id="A0A2V2LCI6"/>
<comment type="caution">
    <text evidence="11">The sequence shown here is derived from an EMBL/GenBank/DDBJ whole genome shotgun (WGS) entry which is preliminary data.</text>
</comment>
<feature type="transmembrane region" description="Helical" evidence="9">
    <location>
        <begin position="200"/>
        <end position="220"/>
    </location>
</feature>
<evidence type="ECO:0000256" key="5">
    <source>
        <dbReference type="ARBA" id="ARBA00022692"/>
    </source>
</evidence>
<feature type="transmembrane region" description="Helical" evidence="9">
    <location>
        <begin position="492"/>
        <end position="512"/>
    </location>
</feature>
<evidence type="ECO:0000256" key="8">
    <source>
        <dbReference type="ARBA" id="ARBA00023315"/>
    </source>
</evidence>
<dbReference type="OrthoDB" id="9804277at2"/>
<dbReference type="EMBL" id="QGKU01000029">
    <property type="protein sequence ID" value="PWR03250.1"/>
    <property type="molecule type" value="Genomic_DNA"/>
</dbReference>